<dbReference type="PANTHER" id="PTHR20953:SF3">
    <property type="entry name" value="P-LOOP CONTAINING NUCLEOSIDE TRIPHOSPHATE HYDROLASES SUPERFAMILY PROTEIN"/>
    <property type="match status" value="1"/>
</dbReference>
<feature type="region of interest" description="Disordered" evidence="3">
    <location>
        <begin position="318"/>
        <end position="346"/>
    </location>
</feature>
<keyword evidence="2" id="KW-0067">ATP-binding</keyword>
<dbReference type="OrthoDB" id="9768243at2"/>
<keyword evidence="1" id="KW-0547">Nucleotide-binding</keyword>
<evidence type="ECO:0000256" key="1">
    <source>
        <dbReference type="ARBA" id="ARBA00022741"/>
    </source>
</evidence>
<evidence type="ECO:0000259" key="4">
    <source>
        <dbReference type="SMART" id="SM00382"/>
    </source>
</evidence>
<proteinExistence type="predicted"/>
<gene>
    <name evidence="5" type="ORF">BG53_05735</name>
</gene>
<protein>
    <submittedName>
        <fullName evidence="5">Stage III sporulation protein AA</fullName>
    </submittedName>
</protein>
<dbReference type="RefSeq" id="WP_036585189.1">
    <property type="nucleotide sequence ID" value="NZ_KK082162.1"/>
</dbReference>
<dbReference type="AlphaFoldDB" id="A0A9W5W737"/>
<evidence type="ECO:0000313" key="6">
    <source>
        <dbReference type="Proteomes" id="UP000053750"/>
    </source>
</evidence>
<accession>A0A9W5W737</accession>
<dbReference type="SUPFAM" id="SSF52540">
    <property type="entry name" value="P-loop containing nucleoside triphosphate hydrolases"/>
    <property type="match status" value="1"/>
</dbReference>
<dbReference type="InterPro" id="IPR027417">
    <property type="entry name" value="P-loop_NTPase"/>
</dbReference>
<comment type="caution">
    <text evidence="5">The sequence shown here is derived from an EMBL/GenBank/DDBJ whole genome shotgun (WGS) entry which is preliminary data.</text>
</comment>
<evidence type="ECO:0000313" key="5">
    <source>
        <dbReference type="EMBL" id="EXX86679.1"/>
    </source>
</evidence>
<dbReference type="InterPro" id="IPR014217">
    <property type="entry name" value="Spore_III_AA"/>
</dbReference>
<dbReference type="NCBIfam" id="TIGR02858">
    <property type="entry name" value="spore_III_AA"/>
    <property type="match status" value="1"/>
</dbReference>
<keyword evidence="6" id="KW-1185">Reference proteome</keyword>
<dbReference type="Proteomes" id="UP000053750">
    <property type="component" value="Unassembled WGS sequence"/>
</dbReference>
<name>A0A9W5W737_9BACL</name>
<evidence type="ECO:0000256" key="2">
    <source>
        <dbReference type="ARBA" id="ARBA00022840"/>
    </source>
</evidence>
<dbReference type="InterPro" id="IPR045735">
    <property type="entry name" value="Spore_III_AA_AAA+_ATPase"/>
</dbReference>
<dbReference type="PANTHER" id="PTHR20953">
    <property type="entry name" value="KINASE-RELATED"/>
    <property type="match status" value="1"/>
</dbReference>
<feature type="domain" description="AAA+ ATPase" evidence="4">
    <location>
        <begin position="151"/>
        <end position="304"/>
    </location>
</feature>
<dbReference type="GO" id="GO:0005524">
    <property type="term" value="F:ATP binding"/>
    <property type="evidence" value="ECO:0007669"/>
    <property type="project" value="UniProtKB-KW"/>
</dbReference>
<reference evidence="5 6" key="1">
    <citation type="submission" date="2014-02" db="EMBL/GenBank/DDBJ databases">
        <title>Genome sequence of Paenibacillus darwinianus reveals adaptive mechanisms for survival in Antarctic soils.</title>
        <authorList>
            <person name="Dsouza M."/>
            <person name="Taylor M.W."/>
            <person name="Turner S.J."/>
            <person name="Aislabie J."/>
        </authorList>
    </citation>
    <scope>NUCLEOTIDE SEQUENCE [LARGE SCALE GENOMIC DNA]</scope>
    <source>
        <strain evidence="5 6">CE1</strain>
    </source>
</reference>
<organism evidence="5 6">
    <name type="scientific">Paenibacillus darwinianus</name>
    <dbReference type="NCBI Taxonomy" id="1380763"/>
    <lineage>
        <taxon>Bacteria</taxon>
        <taxon>Bacillati</taxon>
        <taxon>Bacillota</taxon>
        <taxon>Bacilli</taxon>
        <taxon>Bacillales</taxon>
        <taxon>Paenibacillaceae</taxon>
        <taxon>Paenibacillus</taxon>
    </lineage>
</organism>
<dbReference type="InterPro" id="IPR003593">
    <property type="entry name" value="AAA+_ATPase"/>
</dbReference>
<dbReference type="EMBL" id="JFHU01000182">
    <property type="protein sequence ID" value="EXX86679.1"/>
    <property type="molecule type" value="Genomic_DNA"/>
</dbReference>
<dbReference type="SMART" id="SM00382">
    <property type="entry name" value="AAA"/>
    <property type="match status" value="1"/>
</dbReference>
<evidence type="ECO:0000256" key="3">
    <source>
        <dbReference type="SAM" id="MobiDB-lite"/>
    </source>
</evidence>
<dbReference type="Gene3D" id="3.40.50.300">
    <property type="entry name" value="P-loop containing nucleotide triphosphate hydrolases"/>
    <property type="match status" value="1"/>
</dbReference>
<sequence>MVSEVLLLLPSELQRVLGKLPAHVLDKLEEIRIREGRPLEVGYGGGFGFAGEAGALSGDPDMAYKPGSDICRKLLERITNHSLYAMEEELRRGYITVAGGHRIGLAGRTVLEGGAVRGLRDVSGFNIRIARDISGVADAVLPGLINRPGRTVRSALIVAPPQQGKTTMIRDLARSVSYGRWRHPEAAKWPGRKVGIVDERSEIAACVRGVPTFDVGPRTDVIDACPKAEGMMMMLRSMSPELLVADEIGRPEDADAIREASHAGVAVIATAHAADLAEARGRPVLRRLLEEGAFDLLVELRRTPAGLSHRIIPATGERAVRPSAREPTGGLSRAEDGVRYPTGGPP</sequence>
<dbReference type="Pfam" id="PF19568">
    <property type="entry name" value="Spore_III_AA"/>
    <property type="match status" value="1"/>
</dbReference>